<dbReference type="InterPro" id="IPR028098">
    <property type="entry name" value="Glyco_trans_4-like_N"/>
</dbReference>
<dbReference type="Gene3D" id="3.40.50.2000">
    <property type="entry name" value="Glycogen Phosphorylase B"/>
    <property type="match status" value="2"/>
</dbReference>
<evidence type="ECO:0000259" key="2">
    <source>
        <dbReference type="Pfam" id="PF00534"/>
    </source>
</evidence>
<dbReference type="PANTHER" id="PTHR45947:SF3">
    <property type="entry name" value="SULFOQUINOVOSYL TRANSFERASE SQD2"/>
    <property type="match status" value="1"/>
</dbReference>
<keyword evidence="4" id="KW-0328">Glycosyltransferase</keyword>
<dbReference type="SUPFAM" id="SSF53756">
    <property type="entry name" value="UDP-Glycosyltransferase/glycogen phosphorylase"/>
    <property type="match status" value="1"/>
</dbReference>
<dbReference type="GO" id="GO:0016757">
    <property type="term" value="F:glycosyltransferase activity"/>
    <property type="evidence" value="ECO:0007669"/>
    <property type="project" value="UniProtKB-KW"/>
</dbReference>
<sequence length="388" mass="42205">MTSLSSPAQRGPAPVGSGPRTEPAAGALRVLILSDAGRGRNGVGVYYDDLSEQLRERVGAVMLEAPPGDLEAAFEGRRFRMPGDPTQALHLPKVRPVWRRLKAWQPDVIVAATPWVFGIMALPLARATGAALCVGYHTQFDRIADLYWNGLVTRFARPLFHFWDRVLFRFADRVLVHNRELIDDARDGGARAVTLMGTPAASRFLAEPAPAAPDRIDSLVFVGRLAPEKRVDQVIEAARSHPTLAVHVIGDGPLEGTVREAAAQLPNLTAHGWVDRPRVLELLDGADALVLPSRFETFGTAAYEAMLRRRAVLVSPGCGLIHWPELRPGVFVMGEDEPVSDAIGRLRTAPELAAVAEAGCAAARTLNERTLDHWVSVLVDTVYARARS</sequence>
<accession>A0ABU9E540</accession>
<dbReference type="InterPro" id="IPR001296">
    <property type="entry name" value="Glyco_trans_1"/>
</dbReference>
<feature type="domain" description="Glycosyltransferase subfamily 4-like N-terminal" evidence="3">
    <location>
        <begin position="41"/>
        <end position="187"/>
    </location>
</feature>
<keyword evidence="4" id="KW-0808">Transferase</keyword>
<dbReference type="PANTHER" id="PTHR45947">
    <property type="entry name" value="SULFOQUINOVOSYL TRANSFERASE SQD2"/>
    <property type="match status" value="1"/>
</dbReference>
<feature type="domain" description="Glycosyl transferase family 1" evidence="2">
    <location>
        <begin position="219"/>
        <end position="320"/>
    </location>
</feature>
<protein>
    <submittedName>
        <fullName evidence="4">Glycosyltransferase</fullName>
        <ecNumber evidence="4">2.4.-.-</ecNumber>
    </submittedName>
</protein>
<dbReference type="EC" id="2.4.-.-" evidence="4"/>
<dbReference type="RefSeq" id="WP_405278059.1">
    <property type="nucleotide sequence ID" value="NZ_JBBHLJ010000001.1"/>
</dbReference>
<evidence type="ECO:0000256" key="1">
    <source>
        <dbReference type="SAM" id="MobiDB-lite"/>
    </source>
</evidence>
<dbReference type="InterPro" id="IPR050194">
    <property type="entry name" value="Glycosyltransferase_grp1"/>
</dbReference>
<evidence type="ECO:0000313" key="5">
    <source>
        <dbReference type="Proteomes" id="UP001484239"/>
    </source>
</evidence>
<dbReference type="Proteomes" id="UP001484239">
    <property type="component" value="Unassembled WGS sequence"/>
</dbReference>
<name>A0ABU9E540_9BACT</name>
<evidence type="ECO:0000313" key="4">
    <source>
        <dbReference type="EMBL" id="MEK9499843.1"/>
    </source>
</evidence>
<evidence type="ECO:0000259" key="3">
    <source>
        <dbReference type="Pfam" id="PF13439"/>
    </source>
</evidence>
<reference evidence="4 5" key="1">
    <citation type="submission" date="2024-02" db="EMBL/GenBank/DDBJ databases">
        <title>A novel Gemmatimonadota bacterium.</title>
        <authorList>
            <person name="Du Z.-J."/>
            <person name="Ye Y.-Q."/>
        </authorList>
    </citation>
    <scope>NUCLEOTIDE SEQUENCE [LARGE SCALE GENOMIC DNA]</scope>
    <source>
        <strain evidence="4 5">DH-20</strain>
    </source>
</reference>
<comment type="caution">
    <text evidence="4">The sequence shown here is derived from an EMBL/GenBank/DDBJ whole genome shotgun (WGS) entry which is preliminary data.</text>
</comment>
<proteinExistence type="predicted"/>
<organism evidence="4 5">
    <name type="scientific">Gaopeijia maritima</name>
    <dbReference type="NCBI Taxonomy" id="3119007"/>
    <lineage>
        <taxon>Bacteria</taxon>
        <taxon>Pseudomonadati</taxon>
        <taxon>Gemmatimonadota</taxon>
        <taxon>Longimicrobiia</taxon>
        <taxon>Gaopeijiales</taxon>
        <taxon>Gaopeijiaceae</taxon>
        <taxon>Gaopeijia</taxon>
    </lineage>
</organism>
<keyword evidence="5" id="KW-1185">Reference proteome</keyword>
<dbReference type="Pfam" id="PF00534">
    <property type="entry name" value="Glycos_transf_1"/>
    <property type="match status" value="1"/>
</dbReference>
<dbReference type="Pfam" id="PF13439">
    <property type="entry name" value="Glyco_transf_4"/>
    <property type="match status" value="1"/>
</dbReference>
<dbReference type="EMBL" id="JBBHLI010000001">
    <property type="protein sequence ID" value="MEK9499843.1"/>
    <property type="molecule type" value="Genomic_DNA"/>
</dbReference>
<feature type="region of interest" description="Disordered" evidence="1">
    <location>
        <begin position="1"/>
        <end position="22"/>
    </location>
</feature>
<gene>
    <name evidence="4" type="ORF">WI372_02460</name>
</gene>